<keyword evidence="2" id="KW-1185">Reference proteome</keyword>
<dbReference type="EMBL" id="JAVDQH010000004">
    <property type="protein sequence ID" value="MDR6243484.1"/>
    <property type="molecule type" value="Genomic_DNA"/>
</dbReference>
<comment type="caution">
    <text evidence="1">The sequence shown here is derived from an EMBL/GenBank/DDBJ whole genome shotgun (WGS) entry which is preliminary data.</text>
</comment>
<reference evidence="1 2" key="1">
    <citation type="submission" date="2023-07" db="EMBL/GenBank/DDBJ databases">
        <title>Genomic Encyclopedia of Type Strains, Phase IV (KMG-IV): sequencing the most valuable type-strain genomes for metagenomic binning, comparative biology and taxonomic classification.</title>
        <authorList>
            <person name="Goeker M."/>
        </authorList>
    </citation>
    <scope>NUCLEOTIDE SEQUENCE [LARGE SCALE GENOMIC DNA]</scope>
    <source>
        <strain evidence="1 2">DSM 22170</strain>
    </source>
</reference>
<evidence type="ECO:0000313" key="2">
    <source>
        <dbReference type="Proteomes" id="UP001185028"/>
    </source>
</evidence>
<proteinExistence type="predicted"/>
<evidence type="ECO:0008006" key="3">
    <source>
        <dbReference type="Google" id="ProtNLM"/>
    </source>
</evidence>
<sequence length="120" mass="13978">MSDSKLLPTETFAEGNILICVFPSSRSNGVYLVQVKPYQHDLVITHECPACRYKRQQHMCKHVTAALEAYKRWQWQEPYKRVHTVTQKIVLDPAWEQVQLSLSPIERILERILDVITDAT</sequence>
<dbReference type="Proteomes" id="UP001185028">
    <property type="component" value="Unassembled WGS sequence"/>
</dbReference>
<accession>A0ABU1IWD2</accession>
<dbReference type="RefSeq" id="WP_229685551.1">
    <property type="nucleotide sequence ID" value="NZ_BMMB01000001.1"/>
</dbReference>
<name>A0ABU1IWD2_9BACL</name>
<protein>
    <recommendedName>
        <fullName evidence="3">SWIM-type domain-containing protein</fullName>
    </recommendedName>
</protein>
<organism evidence="1 2">
    <name type="scientific">Paenibacillus hunanensis</name>
    <dbReference type="NCBI Taxonomy" id="539262"/>
    <lineage>
        <taxon>Bacteria</taxon>
        <taxon>Bacillati</taxon>
        <taxon>Bacillota</taxon>
        <taxon>Bacilli</taxon>
        <taxon>Bacillales</taxon>
        <taxon>Paenibacillaceae</taxon>
        <taxon>Paenibacillus</taxon>
    </lineage>
</organism>
<gene>
    <name evidence="1" type="ORF">JOC58_001371</name>
</gene>
<evidence type="ECO:0000313" key="1">
    <source>
        <dbReference type="EMBL" id="MDR6243484.1"/>
    </source>
</evidence>